<gene>
    <name evidence="2" type="ORF">ABI_42480</name>
</gene>
<reference evidence="3" key="1">
    <citation type="submission" date="2011-03" db="EMBL/GenBank/DDBJ databases">
        <title>Draft genome sequence of Brevundimonas diminuta.</title>
        <authorList>
            <person name="Brown P.J.B."/>
            <person name="Buechlein A."/>
            <person name="Hemmerich C."/>
            <person name="Brun Y.V."/>
        </authorList>
    </citation>
    <scope>NUCLEOTIDE SEQUENCE [LARGE SCALE GENOMIC DNA]</scope>
    <source>
        <strain evidence="3">C19</strain>
    </source>
</reference>
<evidence type="ECO:0000313" key="2">
    <source>
        <dbReference type="EMBL" id="EGF89825.1"/>
    </source>
</evidence>
<accession>F4QSV5</accession>
<organism evidence="2 3">
    <name type="scientific">Asticcacaulis biprosthecium C19</name>
    <dbReference type="NCBI Taxonomy" id="715226"/>
    <lineage>
        <taxon>Bacteria</taxon>
        <taxon>Pseudomonadati</taxon>
        <taxon>Pseudomonadota</taxon>
        <taxon>Alphaproteobacteria</taxon>
        <taxon>Caulobacterales</taxon>
        <taxon>Caulobacteraceae</taxon>
        <taxon>Asticcacaulis</taxon>
    </lineage>
</organism>
<feature type="chain" id="PRO_5003314417" evidence="1">
    <location>
        <begin position="23"/>
        <end position="177"/>
    </location>
</feature>
<feature type="signal peptide" evidence="1">
    <location>
        <begin position="1"/>
        <end position="22"/>
    </location>
</feature>
<keyword evidence="1" id="KW-0732">Signal</keyword>
<sequence length="177" mass="19371">MRKLALALLSTISLMCAAPAQAYPPKPQDWETLSANNAAFLGAWDAFVYSYQPGGGKDLDEVQAELTQQMVAVNAACTQIRDQIGSGMLFGPEQWTKGFAHTCWALASFQKAGGRNLADKVCGETKDALNFFTAFKPKKWPADYPQAQEHIAQFSDANHLLREVLFDAGAKQCKPLN</sequence>
<protein>
    <submittedName>
        <fullName evidence="2">Uncharacterized protein</fullName>
    </submittedName>
</protein>
<dbReference type="Proteomes" id="UP000006512">
    <property type="component" value="Unassembled WGS sequence"/>
</dbReference>
<dbReference type="HOGENOM" id="CLU_1514898_0_0_5"/>
<evidence type="ECO:0000313" key="3">
    <source>
        <dbReference type="Proteomes" id="UP000006512"/>
    </source>
</evidence>
<dbReference type="AlphaFoldDB" id="F4QSV5"/>
<dbReference type="EMBL" id="GL883080">
    <property type="protein sequence ID" value="EGF89825.1"/>
    <property type="molecule type" value="Genomic_DNA"/>
</dbReference>
<dbReference type="OrthoDB" id="9828593at2"/>
<dbReference type="RefSeq" id="WP_006275021.1">
    <property type="nucleotide sequence ID" value="NZ_GL883080.1"/>
</dbReference>
<dbReference type="STRING" id="715226.ABI_42480"/>
<keyword evidence="3" id="KW-1185">Reference proteome</keyword>
<name>F4QSV5_9CAUL</name>
<evidence type="ECO:0000256" key="1">
    <source>
        <dbReference type="SAM" id="SignalP"/>
    </source>
</evidence>
<proteinExistence type="predicted"/>